<proteinExistence type="predicted"/>
<dbReference type="InterPro" id="IPR011011">
    <property type="entry name" value="Znf_FYVE_PHD"/>
</dbReference>
<dbReference type="Proteomes" id="UP000799539">
    <property type="component" value="Unassembled WGS sequence"/>
</dbReference>
<feature type="region of interest" description="Disordered" evidence="1">
    <location>
        <begin position="156"/>
        <end position="177"/>
    </location>
</feature>
<dbReference type="EMBL" id="ML992663">
    <property type="protein sequence ID" value="KAF2217196.1"/>
    <property type="molecule type" value="Genomic_DNA"/>
</dbReference>
<sequence length="227" mass="26266">MPTPFGRAGLSRGKARSLFEQHGFDYQLRTWRPLEEPPSKMRRVEKPIRLRVHYTCHECTRQFGLENTCMDCGHHRCRECLRNPPKKARQVSDNPRGSMQEDRASPVAGPSTAPPAPDMPPTSLELDDEYSNEDVPHDHDLFMYIQRRAALRTVWTSQSRPRQKHAHSASATAPNDEAPMARAVQRVYRKPRQRIRYTCEQCSTMFAGHDQCRRCGHQRCDDCVRQP</sequence>
<name>A0A6A6FUP6_9PEZI</name>
<evidence type="ECO:0000256" key="1">
    <source>
        <dbReference type="SAM" id="MobiDB-lite"/>
    </source>
</evidence>
<organism evidence="2 3">
    <name type="scientific">Cercospora zeae-maydis SCOH1-5</name>
    <dbReference type="NCBI Taxonomy" id="717836"/>
    <lineage>
        <taxon>Eukaryota</taxon>
        <taxon>Fungi</taxon>
        <taxon>Dikarya</taxon>
        <taxon>Ascomycota</taxon>
        <taxon>Pezizomycotina</taxon>
        <taxon>Dothideomycetes</taxon>
        <taxon>Dothideomycetidae</taxon>
        <taxon>Mycosphaerellales</taxon>
        <taxon>Mycosphaerellaceae</taxon>
        <taxon>Cercospora</taxon>
    </lineage>
</organism>
<accession>A0A6A6FUP6</accession>
<dbReference type="AlphaFoldDB" id="A0A6A6FUP6"/>
<protein>
    <submittedName>
        <fullName evidence="2">Uncharacterized protein</fullName>
    </submittedName>
</protein>
<gene>
    <name evidence="2" type="ORF">CERZMDRAFT_33096</name>
</gene>
<evidence type="ECO:0000313" key="2">
    <source>
        <dbReference type="EMBL" id="KAF2217196.1"/>
    </source>
</evidence>
<dbReference type="OrthoDB" id="5370011at2759"/>
<reference evidence="2" key="1">
    <citation type="journal article" date="2020" name="Stud. Mycol.">
        <title>101 Dothideomycetes genomes: a test case for predicting lifestyles and emergence of pathogens.</title>
        <authorList>
            <person name="Haridas S."/>
            <person name="Albert R."/>
            <person name="Binder M."/>
            <person name="Bloem J."/>
            <person name="Labutti K."/>
            <person name="Salamov A."/>
            <person name="Andreopoulos B."/>
            <person name="Baker S."/>
            <person name="Barry K."/>
            <person name="Bills G."/>
            <person name="Bluhm B."/>
            <person name="Cannon C."/>
            <person name="Castanera R."/>
            <person name="Culley D."/>
            <person name="Daum C."/>
            <person name="Ezra D."/>
            <person name="Gonzalez J."/>
            <person name="Henrissat B."/>
            <person name="Kuo A."/>
            <person name="Liang C."/>
            <person name="Lipzen A."/>
            <person name="Lutzoni F."/>
            <person name="Magnuson J."/>
            <person name="Mondo S."/>
            <person name="Nolan M."/>
            <person name="Ohm R."/>
            <person name="Pangilinan J."/>
            <person name="Park H.-J."/>
            <person name="Ramirez L."/>
            <person name="Alfaro M."/>
            <person name="Sun H."/>
            <person name="Tritt A."/>
            <person name="Yoshinaga Y."/>
            <person name="Zwiers L.-H."/>
            <person name="Turgeon B."/>
            <person name="Goodwin S."/>
            <person name="Spatafora J."/>
            <person name="Crous P."/>
            <person name="Grigoriev I."/>
        </authorList>
    </citation>
    <scope>NUCLEOTIDE SEQUENCE</scope>
    <source>
        <strain evidence="2">SCOH1-5</strain>
    </source>
</reference>
<keyword evidence="3" id="KW-1185">Reference proteome</keyword>
<feature type="region of interest" description="Disordered" evidence="1">
    <location>
        <begin position="85"/>
        <end position="132"/>
    </location>
</feature>
<dbReference type="SUPFAM" id="SSF57903">
    <property type="entry name" value="FYVE/PHD zinc finger"/>
    <property type="match status" value="1"/>
</dbReference>
<evidence type="ECO:0000313" key="3">
    <source>
        <dbReference type="Proteomes" id="UP000799539"/>
    </source>
</evidence>